<keyword evidence="2" id="KW-1133">Transmembrane helix</keyword>
<organism evidence="3 4">
    <name type="scientific">Portunus trituberculatus</name>
    <name type="common">Swimming crab</name>
    <name type="synonym">Neptunus trituberculatus</name>
    <dbReference type="NCBI Taxonomy" id="210409"/>
    <lineage>
        <taxon>Eukaryota</taxon>
        <taxon>Metazoa</taxon>
        <taxon>Ecdysozoa</taxon>
        <taxon>Arthropoda</taxon>
        <taxon>Crustacea</taxon>
        <taxon>Multicrustacea</taxon>
        <taxon>Malacostraca</taxon>
        <taxon>Eumalacostraca</taxon>
        <taxon>Eucarida</taxon>
        <taxon>Decapoda</taxon>
        <taxon>Pleocyemata</taxon>
        <taxon>Brachyura</taxon>
        <taxon>Eubrachyura</taxon>
        <taxon>Portunoidea</taxon>
        <taxon>Portunidae</taxon>
        <taxon>Portuninae</taxon>
        <taxon>Portunus</taxon>
    </lineage>
</organism>
<feature type="compositionally biased region" description="Polar residues" evidence="1">
    <location>
        <begin position="134"/>
        <end position="156"/>
    </location>
</feature>
<evidence type="ECO:0000313" key="3">
    <source>
        <dbReference type="EMBL" id="MPC07905.1"/>
    </source>
</evidence>
<name>A0A5B7CF17_PORTR</name>
<protein>
    <submittedName>
        <fullName evidence="3">Uncharacterized protein</fullName>
    </submittedName>
</protein>
<dbReference type="EMBL" id="VSRR010000011">
    <property type="protein sequence ID" value="MPC07905.1"/>
    <property type="molecule type" value="Genomic_DNA"/>
</dbReference>
<feature type="compositionally biased region" description="Low complexity" evidence="1">
    <location>
        <begin position="121"/>
        <end position="133"/>
    </location>
</feature>
<comment type="caution">
    <text evidence="3">The sequence shown here is derived from an EMBL/GenBank/DDBJ whole genome shotgun (WGS) entry which is preliminary data.</text>
</comment>
<keyword evidence="2" id="KW-0812">Transmembrane</keyword>
<feature type="region of interest" description="Disordered" evidence="1">
    <location>
        <begin position="121"/>
        <end position="177"/>
    </location>
</feature>
<keyword evidence="2" id="KW-0472">Membrane</keyword>
<evidence type="ECO:0000256" key="2">
    <source>
        <dbReference type="SAM" id="Phobius"/>
    </source>
</evidence>
<accession>A0A5B7CF17</accession>
<sequence>MTWQLLDVLSLAATHLDSQLAQRPSRGMQEEGRFFNFNDNVSPSLAFYSWNYLGLLWLYAGLTIVGAIAPLYKYIPEEELLYPDYEFEEEATAEAGMQEMPATSDGQNYYDYDYGYDYDYNNSQRNNMSSNQRPAATNQNKRAYNDQAHSSTSNPGHTMDYPPPNYYGIQYYPPPRQ</sequence>
<evidence type="ECO:0000256" key="1">
    <source>
        <dbReference type="SAM" id="MobiDB-lite"/>
    </source>
</evidence>
<dbReference type="Proteomes" id="UP000324222">
    <property type="component" value="Unassembled WGS sequence"/>
</dbReference>
<reference evidence="3 4" key="1">
    <citation type="submission" date="2019-05" db="EMBL/GenBank/DDBJ databases">
        <title>Another draft genome of Portunus trituberculatus and its Hox gene families provides insights of decapod evolution.</title>
        <authorList>
            <person name="Jeong J.-H."/>
            <person name="Song I."/>
            <person name="Kim S."/>
            <person name="Choi T."/>
            <person name="Kim D."/>
            <person name="Ryu S."/>
            <person name="Kim W."/>
        </authorList>
    </citation>
    <scope>NUCLEOTIDE SEQUENCE [LARGE SCALE GENOMIC DNA]</scope>
    <source>
        <tissue evidence="3">Muscle</tissue>
    </source>
</reference>
<dbReference type="AlphaFoldDB" id="A0A5B7CF17"/>
<keyword evidence="4" id="KW-1185">Reference proteome</keyword>
<dbReference type="OrthoDB" id="6382580at2759"/>
<gene>
    <name evidence="3" type="ORF">E2C01_000473</name>
</gene>
<proteinExistence type="predicted"/>
<feature type="transmembrane region" description="Helical" evidence="2">
    <location>
        <begin position="45"/>
        <end position="72"/>
    </location>
</feature>
<evidence type="ECO:0000313" key="4">
    <source>
        <dbReference type="Proteomes" id="UP000324222"/>
    </source>
</evidence>